<organism evidence="1 2">
    <name type="scientific">Gryllus longicercus</name>
    <dbReference type="NCBI Taxonomy" id="2509291"/>
    <lineage>
        <taxon>Eukaryota</taxon>
        <taxon>Metazoa</taxon>
        <taxon>Ecdysozoa</taxon>
        <taxon>Arthropoda</taxon>
        <taxon>Hexapoda</taxon>
        <taxon>Insecta</taxon>
        <taxon>Pterygota</taxon>
        <taxon>Neoptera</taxon>
        <taxon>Polyneoptera</taxon>
        <taxon>Orthoptera</taxon>
        <taxon>Ensifera</taxon>
        <taxon>Gryllidea</taxon>
        <taxon>Grylloidea</taxon>
        <taxon>Gryllidae</taxon>
        <taxon>Gryllinae</taxon>
        <taxon>Gryllus</taxon>
    </lineage>
</organism>
<dbReference type="EMBL" id="JAZDUA010000038">
    <property type="protein sequence ID" value="KAK7871505.1"/>
    <property type="molecule type" value="Genomic_DNA"/>
</dbReference>
<protein>
    <submittedName>
        <fullName evidence="1">Uncharacterized protein</fullName>
    </submittedName>
</protein>
<evidence type="ECO:0000313" key="2">
    <source>
        <dbReference type="Proteomes" id="UP001378592"/>
    </source>
</evidence>
<name>A0AAN9W091_9ORTH</name>
<gene>
    <name evidence="1" type="ORF">R5R35_010222</name>
</gene>
<proteinExistence type="predicted"/>
<dbReference type="AlphaFoldDB" id="A0AAN9W091"/>
<dbReference type="Proteomes" id="UP001378592">
    <property type="component" value="Unassembled WGS sequence"/>
</dbReference>
<sequence>MSFKLRTGRTGKDMKTWMHNTMNAKVIIHGAIQTVKLQTSVNEFKDAVDVHSEGTMMKKRKKIKLQEKEDNDCEFEHVKKQFFRENHGQQFCRKC</sequence>
<keyword evidence="2" id="KW-1185">Reference proteome</keyword>
<comment type="caution">
    <text evidence="1">The sequence shown here is derived from an EMBL/GenBank/DDBJ whole genome shotgun (WGS) entry which is preliminary data.</text>
</comment>
<accession>A0AAN9W091</accession>
<reference evidence="1 2" key="1">
    <citation type="submission" date="2024-03" db="EMBL/GenBank/DDBJ databases">
        <title>The genome assembly and annotation of the cricket Gryllus longicercus Weissman &amp; Gray.</title>
        <authorList>
            <person name="Szrajer S."/>
            <person name="Gray D."/>
            <person name="Ylla G."/>
        </authorList>
    </citation>
    <scope>NUCLEOTIDE SEQUENCE [LARGE SCALE GENOMIC DNA]</scope>
    <source>
        <strain evidence="1">DAG 2021-001</strain>
        <tissue evidence="1">Whole body minus gut</tissue>
    </source>
</reference>
<evidence type="ECO:0000313" key="1">
    <source>
        <dbReference type="EMBL" id="KAK7871505.1"/>
    </source>
</evidence>